<keyword evidence="1" id="KW-0245">EGF-like domain</keyword>
<dbReference type="WBParaSite" id="ALUE_0001176201-mRNA-1">
    <property type="protein sequence ID" value="ALUE_0001176201-mRNA-1"/>
    <property type="gene ID" value="ALUE_0001176201"/>
</dbReference>
<evidence type="ECO:0000313" key="4">
    <source>
        <dbReference type="Proteomes" id="UP000036681"/>
    </source>
</evidence>
<dbReference type="PROSITE" id="PS00022">
    <property type="entry name" value="EGF_1"/>
    <property type="match status" value="1"/>
</dbReference>
<name>A0A0M3I4M5_ASCLU</name>
<feature type="domain" description="EGF-like" evidence="3">
    <location>
        <begin position="50"/>
        <end position="83"/>
    </location>
</feature>
<dbReference type="InterPro" id="IPR000742">
    <property type="entry name" value="EGF"/>
</dbReference>
<evidence type="ECO:0000259" key="3">
    <source>
        <dbReference type="PROSITE" id="PS50026"/>
    </source>
</evidence>
<feature type="transmembrane region" description="Helical" evidence="2">
    <location>
        <begin position="98"/>
        <end position="119"/>
    </location>
</feature>
<keyword evidence="2" id="KW-1133">Transmembrane helix</keyword>
<dbReference type="PROSITE" id="PS50026">
    <property type="entry name" value="EGF_3"/>
    <property type="match status" value="1"/>
</dbReference>
<dbReference type="Proteomes" id="UP000036681">
    <property type="component" value="Unplaced"/>
</dbReference>
<proteinExistence type="predicted"/>
<dbReference type="AlphaFoldDB" id="A0A0M3I4M5"/>
<dbReference type="Gene3D" id="2.10.25.10">
    <property type="entry name" value="Laminin"/>
    <property type="match status" value="1"/>
</dbReference>
<evidence type="ECO:0000313" key="5">
    <source>
        <dbReference type="WBParaSite" id="ALUE_0001176201-mRNA-1"/>
    </source>
</evidence>
<evidence type="ECO:0000256" key="2">
    <source>
        <dbReference type="SAM" id="Phobius"/>
    </source>
</evidence>
<reference evidence="5" key="1">
    <citation type="submission" date="2017-02" db="UniProtKB">
        <authorList>
            <consortium name="WormBaseParasite"/>
        </authorList>
    </citation>
    <scope>IDENTIFICATION</scope>
</reference>
<evidence type="ECO:0000256" key="1">
    <source>
        <dbReference type="PROSITE-ProRule" id="PRU00076"/>
    </source>
</evidence>
<accession>A0A0M3I4M5</accession>
<organism evidence="4 5">
    <name type="scientific">Ascaris lumbricoides</name>
    <name type="common">Giant roundworm</name>
    <dbReference type="NCBI Taxonomy" id="6252"/>
    <lineage>
        <taxon>Eukaryota</taxon>
        <taxon>Metazoa</taxon>
        <taxon>Ecdysozoa</taxon>
        <taxon>Nematoda</taxon>
        <taxon>Chromadorea</taxon>
        <taxon>Rhabditida</taxon>
        <taxon>Spirurina</taxon>
        <taxon>Ascaridomorpha</taxon>
        <taxon>Ascaridoidea</taxon>
        <taxon>Ascarididae</taxon>
        <taxon>Ascaris</taxon>
    </lineage>
</organism>
<comment type="caution">
    <text evidence="1">Lacks conserved residue(s) required for the propagation of feature annotation.</text>
</comment>
<keyword evidence="4" id="KW-1185">Reference proteome</keyword>
<feature type="disulfide bond" evidence="1">
    <location>
        <begin position="73"/>
        <end position="82"/>
    </location>
</feature>
<keyword evidence="2" id="KW-0812">Transmembrane</keyword>
<keyword evidence="2" id="KW-0472">Membrane</keyword>
<dbReference type="PROSITE" id="PS01186">
    <property type="entry name" value="EGF_2"/>
    <property type="match status" value="1"/>
</dbReference>
<sequence>MNGCVHGNEINGRCLCEQNFVGHHCEKKMHCANFERFSNGECIGCEIGWYGDYCELIECVHGSAITNSQSCECIPPYSGERCNSLKTTDIFSYYNHKVLVLGPLGALSLIPLLAILYGCKYKAQRRQVRRIEEMLVDQNVNANRDRLIKLLGAERSHMMSHIVH</sequence>
<keyword evidence="1" id="KW-1015">Disulfide bond</keyword>
<protein>
    <submittedName>
        <fullName evidence="5">EGF-like domain-containing protein</fullName>
    </submittedName>
</protein>